<dbReference type="InterPro" id="IPR013737">
    <property type="entry name" value="Bac_rhamnosid_N"/>
</dbReference>
<dbReference type="PANTHER" id="PTHR33307:SF11">
    <property type="entry name" value="ALPHA-L-RHAMNOSIDASE"/>
    <property type="match status" value="1"/>
</dbReference>
<comment type="catalytic activity">
    <reaction evidence="1">
        <text>Hydrolysis of terminal non-reducing alpha-L-rhamnose residues in alpha-L-rhamnosides.</text>
        <dbReference type="EC" id="3.2.1.40"/>
    </reaction>
</comment>
<dbReference type="Gene3D" id="1.50.10.10">
    <property type="match status" value="2"/>
</dbReference>
<dbReference type="GO" id="GO:0005975">
    <property type="term" value="P:carbohydrate metabolic process"/>
    <property type="evidence" value="ECO:0007669"/>
    <property type="project" value="InterPro"/>
</dbReference>
<dbReference type="HOGENOM" id="CLU_442132_0_0_1"/>
<proteinExistence type="predicted"/>
<evidence type="ECO:0000313" key="7">
    <source>
        <dbReference type="Proteomes" id="UP000012174"/>
    </source>
</evidence>
<dbReference type="Pfam" id="PF08531">
    <property type="entry name" value="Bac_rhamnosid_N"/>
    <property type="match status" value="1"/>
</dbReference>
<dbReference type="OMA" id="WSETSIF"/>
<evidence type="ECO:0000259" key="4">
    <source>
        <dbReference type="Pfam" id="PF08531"/>
    </source>
</evidence>
<dbReference type="EC" id="3.2.1.40" evidence="2"/>
<sequence>MKVSWLLYVVALSPYCINALTVEAGSLRTDGTAFQIQASSSDGLWPLPEFWDTGRVRSDDSFVVYNGEELQSRSTVFWRARVWDVQGIASAWSETSIFEVSLLDASDWKASWITNPGYSSGNTSLPLFAKEFLVPCTVAKARLYLLGLGIHAPEINGNVVGDSNVIGIALEKGIYDADEPLGGRYTKFTVPEQELKLISQLEFTCIGESHSVVSDNSWVTTVQGPHLEGHWYGDEEYDARKEVADWSRTSGMRDDWNKASVTTGPQGVLTSPRSPPLKVVETVKAIAVNQVGDQWVFDFGVNFAGTFSFKINGQSREGTRIVFYPSEIVNEGGGPDQSTTEGPIFDAHTIKGEKSEVASNEPVLSVSTSNNLFNGIHKIIDRSIQSNMYSVLTDCPHREKAMIAVPLKLYKYYGDVNVLKMRAGGKPYLNDGGLGDWLTLDTTTPKGVASTFGYQQAVQDMAEVEEILGNIAEAASYRALSDGIKQGFNDMWFNTTGSPHYSTNCQGCNAIALDMGAVADEYKSDVLGNIITSLESNDWHWTVGEISLPSLIRVLHKYGRDDAFFKIFSRTTIPSYGSQVAYGATSLWEHWDAPETGGSWNHFMSVLSLCIISATIDN</sequence>
<dbReference type="InterPro" id="IPR016007">
    <property type="entry name" value="Alpha_rhamnosid"/>
</dbReference>
<organism evidence="6 7">
    <name type="scientific">Eutypa lata (strain UCR-EL1)</name>
    <name type="common">Grapevine dieback disease fungus</name>
    <name type="synonym">Eutypa armeniacae</name>
    <dbReference type="NCBI Taxonomy" id="1287681"/>
    <lineage>
        <taxon>Eukaryota</taxon>
        <taxon>Fungi</taxon>
        <taxon>Dikarya</taxon>
        <taxon>Ascomycota</taxon>
        <taxon>Pezizomycotina</taxon>
        <taxon>Sordariomycetes</taxon>
        <taxon>Xylariomycetidae</taxon>
        <taxon>Xylariales</taxon>
        <taxon>Diatrypaceae</taxon>
        <taxon>Eutypa</taxon>
    </lineage>
</organism>
<dbReference type="InterPro" id="IPR035396">
    <property type="entry name" value="Bac_rhamnosid6H"/>
</dbReference>
<feature type="signal peptide" evidence="3">
    <location>
        <begin position="1"/>
        <end position="19"/>
    </location>
</feature>
<dbReference type="GO" id="GO:0030596">
    <property type="term" value="F:alpha-L-rhamnosidase activity"/>
    <property type="evidence" value="ECO:0007669"/>
    <property type="project" value="UniProtKB-EC"/>
</dbReference>
<reference evidence="7" key="1">
    <citation type="journal article" date="2013" name="Genome Announc.">
        <title>Draft genome sequence of the grapevine dieback fungus Eutypa lata UCR-EL1.</title>
        <authorList>
            <person name="Blanco-Ulate B."/>
            <person name="Rolshausen P.E."/>
            <person name="Cantu D."/>
        </authorList>
    </citation>
    <scope>NUCLEOTIDE SEQUENCE [LARGE SCALE GENOMIC DNA]</scope>
    <source>
        <strain evidence="7">UCR-EL1</strain>
    </source>
</reference>
<dbReference type="OrthoDB" id="10036721at2759"/>
<gene>
    <name evidence="6" type="ORF">UCREL1_4858</name>
</gene>
<dbReference type="Gene3D" id="2.60.120.260">
    <property type="entry name" value="Galactose-binding domain-like"/>
    <property type="match status" value="3"/>
</dbReference>
<dbReference type="Pfam" id="PF17389">
    <property type="entry name" value="Bac_rhamnosid6H"/>
    <property type="match status" value="2"/>
</dbReference>
<feature type="domain" description="Alpha-L-rhamnosidase six-hairpin glycosidase" evidence="5">
    <location>
        <begin position="402"/>
        <end position="604"/>
    </location>
</feature>
<dbReference type="Pfam" id="PF25788">
    <property type="entry name" value="Ig_Rha78A_N"/>
    <property type="match status" value="1"/>
</dbReference>
<dbReference type="InterPro" id="IPR008928">
    <property type="entry name" value="6-hairpin_glycosidase_sf"/>
</dbReference>
<dbReference type="InterPro" id="IPR012341">
    <property type="entry name" value="6hp_glycosidase-like_sf"/>
</dbReference>
<name>M7SV29_EUTLA</name>
<protein>
    <recommendedName>
        <fullName evidence="2">alpha-L-rhamnosidase</fullName>
        <ecNumber evidence="2">3.2.1.40</ecNumber>
    </recommendedName>
</protein>
<dbReference type="AlphaFoldDB" id="M7SV29"/>
<accession>M7SV29</accession>
<evidence type="ECO:0000259" key="5">
    <source>
        <dbReference type="Pfam" id="PF17389"/>
    </source>
</evidence>
<feature type="domain" description="Alpha-L-rhamnosidase six-hairpin glycosidase" evidence="5">
    <location>
        <begin position="365"/>
        <end position="401"/>
    </location>
</feature>
<evidence type="ECO:0000256" key="2">
    <source>
        <dbReference type="ARBA" id="ARBA00012652"/>
    </source>
</evidence>
<dbReference type="KEGG" id="ela:UCREL1_4858"/>
<dbReference type="Gene3D" id="2.60.40.10">
    <property type="entry name" value="Immunoglobulins"/>
    <property type="match status" value="1"/>
</dbReference>
<dbReference type="EMBL" id="KB706305">
    <property type="protein sequence ID" value="EMR68107.1"/>
    <property type="molecule type" value="Genomic_DNA"/>
</dbReference>
<feature type="domain" description="Bacterial alpha-L-rhamnosidase N-terminal" evidence="4">
    <location>
        <begin position="163"/>
        <end position="281"/>
    </location>
</feature>
<dbReference type="eggNOG" id="ENOG502QW2K">
    <property type="taxonomic scope" value="Eukaryota"/>
</dbReference>
<dbReference type="Proteomes" id="UP000012174">
    <property type="component" value="Unassembled WGS sequence"/>
</dbReference>
<dbReference type="PANTHER" id="PTHR33307">
    <property type="entry name" value="ALPHA-RHAMNOSIDASE (EUROFUNG)"/>
    <property type="match status" value="1"/>
</dbReference>
<feature type="chain" id="PRO_5004085141" description="alpha-L-rhamnosidase" evidence="3">
    <location>
        <begin position="20"/>
        <end position="618"/>
    </location>
</feature>
<evidence type="ECO:0000256" key="3">
    <source>
        <dbReference type="SAM" id="SignalP"/>
    </source>
</evidence>
<dbReference type="InterPro" id="IPR013783">
    <property type="entry name" value="Ig-like_fold"/>
</dbReference>
<dbReference type="SUPFAM" id="SSF48208">
    <property type="entry name" value="Six-hairpin glycosidases"/>
    <property type="match status" value="1"/>
</dbReference>
<keyword evidence="7" id="KW-1185">Reference proteome</keyword>
<evidence type="ECO:0000313" key="6">
    <source>
        <dbReference type="EMBL" id="EMR68107.1"/>
    </source>
</evidence>
<keyword evidence="3" id="KW-0732">Signal</keyword>
<evidence type="ECO:0000256" key="1">
    <source>
        <dbReference type="ARBA" id="ARBA00001445"/>
    </source>
</evidence>